<dbReference type="Gene3D" id="3.40.50.12780">
    <property type="entry name" value="N-terminal domain of ligase-like"/>
    <property type="match status" value="1"/>
</dbReference>
<accession>A0ABQ5QRN5</accession>
<dbReference type="Gene3D" id="3.30.300.30">
    <property type="match status" value="1"/>
</dbReference>
<dbReference type="InterPro" id="IPR040097">
    <property type="entry name" value="FAAL/FAAC"/>
</dbReference>
<dbReference type="CDD" id="cd05931">
    <property type="entry name" value="FAAL"/>
    <property type="match status" value="1"/>
</dbReference>
<gene>
    <name evidence="4" type="ORF">Pa4123_17960</name>
</gene>
<dbReference type="EMBL" id="BSDI01000007">
    <property type="protein sequence ID" value="GLH96522.1"/>
    <property type="molecule type" value="Genomic_DNA"/>
</dbReference>
<evidence type="ECO:0000256" key="2">
    <source>
        <dbReference type="ARBA" id="ARBA00022598"/>
    </source>
</evidence>
<comment type="caution">
    <text evidence="4">The sequence shown here is derived from an EMBL/GenBank/DDBJ whole genome shotgun (WGS) entry which is preliminary data.</text>
</comment>
<proteinExistence type="inferred from homology"/>
<evidence type="ECO:0000256" key="1">
    <source>
        <dbReference type="ARBA" id="ARBA00006432"/>
    </source>
</evidence>
<dbReference type="Proteomes" id="UP001144280">
    <property type="component" value="Unassembled WGS sequence"/>
</dbReference>
<evidence type="ECO:0000313" key="4">
    <source>
        <dbReference type="EMBL" id="GLH96522.1"/>
    </source>
</evidence>
<dbReference type="Pfam" id="PF00501">
    <property type="entry name" value="AMP-binding"/>
    <property type="match status" value="1"/>
</dbReference>
<comment type="similarity">
    <text evidence="1">Belongs to the ATP-dependent AMP-binding enzyme family.</text>
</comment>
<reference evidence="4" key="1">
    <citation type="submission" date="2022-12" db="EMBL/GenBank/DDBJ databases">
        <title>New Phytohabitans aurantiacus sp. RD004123 nov., an actinomycete isolated from soil.</title>
        <authorList>
            <person name="Triningsih D.W."/>
            <person name="Harunari E."/>
            <person name="Igarashi Y."/>
        </authorList>
    </citation>
    <scope>NUCLEOTIDE SEQUENCE</scope>
    <source>
        <strain evidence="4">RD004123</strain>
    </source>
</reference>
<dbReference type="SUPFAM" id="SSF56801">
    <property type="entry name" value="Acetyl-CoA synthetase-like"/>
    <property type="match status" value="1"/>
</dbReference>
<dbReference type="InterPro" id="IPR042099">
    <property type="entry name" value="ANL_N_sf"/>
</dbReference>
<dbReference type="PROSITE" id="PS00455">
    <property type="entry name" value="AMP_BINDING"/>
    <property type="match status" value="1"/>
</dbReference>
<dbReference type="PANTHER" id="PTHR22754:SF32">
    <property type="entry name" value="DISCO-INTERACTING PROTEIN 2"/>
    <property type="match status" value="1"/>
</dbReference>
<evidence type="ECO:0000313" key="5">
    <source>
        <dbReference type="Proteomes" id="UP001144280"/>
    </source>
</evidence>
<evidence type="ECO:0000259" key="3">
    <source>
        <dbReference type="Pfam" id="PF00501"/>
    </source>
</evidence>
<organism evidence="4 5">
    <name type="scientific">Phytohabitans aurantiacus</name>
    <dbReference type="NCBI Taxonomy" id="3016789"/>
    <lineage>
        <taxon>Bacteria</taxon>
        <taxon>Bacillati</taxon>
        <taxon>Actinomycetota</taxon>
        <taxon>Actinomycetes</taxon>
        <taxon>Micromonosporales</taxon>
        <taxon>Micromonosporaceae</taxon>
    </lineage>
</organism>
<feature type="domain" description="AMP-dependent synthetase/ligase" evidence="3">
    <location>
        <begin position="26"/>
        <end position="407"/>
    </location>
</feature>
<name>A0ABQ5QRN5_9ACTN</name>
<dbReference type="PANTHER" id="PTHR22754">
    <property type="entry name" value="DISCO-INTERACTING PROTEIN 2 DIP2 -RELATED"/>
    <property type="match status" value="1"/>
</dbReference>
<protein>
    <submittedName>
        <fullName evidence="4">AMP-binding protein</fullName>
    </submittedName>
</protein>
<keyword evidence="5" id="KW-1185">Reference proteome</keyword>
<dbReference type="InterPro" id="IPR000873">
    <property type="entry name" value="AMP-dep_synth/lig_dom"/>
</dbReference>
<dbReference type="RefSeq" id="WP_281893750.1">
    <property type="nucleotide sequence ID" value="NZ_BSDI01000007.1"/>
</dbReference>
<sequence>MTRAPNFVAAIRSTVQRHGDDRWYAFVRAGRGELVEDRYTFAELDARARSVAAWLIEAGWQDRTALLLYPAGLDFLVAFLGCLYARVIAAPSPLPSEDPRGLQRLVGIARDADVRLVLTDEASRDGLAASLVEHGLGHIACVATDSLALPDASAWSAPPMGPDTVAFLQYTSGSTSEPKGVVLSHANLLHNEHAIWTKLGGPSGGTLVGWLPHYHDMGLIGLLIQPLYAALNLAITSPATFVRRPATWLELITRYRADITVAPNFGYDWLLRRLTDAQLAGTDLSSLRIAMNGAEPIQPRTLRAVCERLGPSGFRPDAWMPVYGMAEATLIIAGAGRSQGATIRTFRADELERHRALPSESGIDLVSCGKPLDFDVRIVDPDTLAELPDSEVGEIWLSGGSVASGYWRQEAVSAETFQARTKAGIGPFMRTGDLGFRHDGELYITGRLKDLIIVNGRNLYPQDLEEAALIHPAVGVAAAFTPGSDLDRVVLIQELGMSGLAVEQVPNLAERVQATLAHMFTIPAPTVLFVRRGAVAKTTSGKVRRGHMRAQFLGGTLVPVHTRAGA</sequence>
<dbReference type="InterPro" id="IPR020845">
    <property type="entry name" value="AMP-binding_CS"/>
</dbReference>
<dbReference type="InterPro" id="IPR045851">
    <property type="entry name" value="AMP-bd_C_sf"/>
</dbReference>
<keyword evidence="2" id="KW-0436">Ligase</keyword>